<evidence type="ECO:0000256" key="8">
    <source>
        <dbReference type="ARBA" id="ARBA00022777"/>
    </source>
</evidence>
<dbReference type="PATRIC" id="fig|1256206.3.peg.1596"/>
<dbReference type="GO" id="GO:0005886">
    <property type="term" value="C:plasma membrane"/>
    <property type="evidence" value="ECO:0007669"/>
    <property type="project" value="UniProtKB-SubCell"/>
</dbReference>
<feature type="transmembrane region" description="Helical" evidence="17">
    <location>
        <begin position="110"/>
        <end position="134"/>
    </location>
</feature>
<dbReference type="SUPFAM" id="SSF55604">
    <property type="entry name" value="Glucose permease domain IIB"/>
    <property type="match status" value="1"/>
</dbReference>
<feature type="transmembrane region" description="Helical" evidence="17">
    <location>
        <begin position="146"/>
        <end position="167"/>
    </location>
</feature>
<evidence type="ECO:0000256" key="17">
    <source>
        <dbReference type="SAM" id="Phobius"/>
    </source>
</evidence>
<dbReference type="EMBL" id="ANKC01000740">
    <property type="protein sequence ID" value="EPC74801.1"/>
    <property type="molecule type" value="Genomic_DNA"/>
</dbReference>
<evidence type="ECO:0000256" key="7">
    <source>
        <dbReference type="ARBA" id="ARBA00022692"/>
    </source>
</evidence>
<dbReference type="InterPro" id="IPR001996">
    <property type="entry name" value="PTS_IIB_1"/>
</dbReference>
<dbReference type="FunFam" id="3.30.1360.60:FF:000001">
    <property type="entry name" value="PTS system glucose-specific IIBC component PtsG"/>
    <property type="match status" value="1"/>
</dbReference>
<feature type="domain" description="PTS EIIC type-1" evidence="20">
    <location>
        <begin position="105"/>
        <end position="461"/>
    </location>
</feature>
<evidence type="ECO:0000259" key="19">
    <source>
        <dbReference type="PROSITE" id="PS51098"/>
    </source>
</evidence>
<dbReference type="Gene3D" id="2.70.70.10">
    <property type="entry name" value="Glucose Permease (Domain IIA)"/>
    <property type="match status" value="1"/>
</dbReference>
<evidence type="ECO:0000256" key="3">
    <source>
        <dbReference type="ARBA" id="ARBA00022475"/>
    </source>
</evidence>
<feature type="transmembrane region" description="Helical" evidence="17">
    <location>
        <begin position="214"/>
        <end position="232"/>
    </location>
</feature>
<organism evidence="21 22">
    <name type="scientific">Lacticaseibacillus paracasei subsp. paracasei Lpp126</name>
    <dbReference type="NCBI Taxonomy" id="1256206"/>
    <lineage>
        <taxon>Bacteria</taxon>
        <taxon>Bacillati</taxon>
        <taxon>Bacillota</taxon>
        <taxon>Bacilli</taxon>
        <taxon>Lactobacillales</taxon>
        <taxon>Lactobacillaceae</taxon>
        <taxon>Lacticaseibacillus</taxon>
    </lineage>
</organism>
<dbReference type="PROSITE" id="PS51093">
    <property type="entry name" value="PTS_EIIA_TYPE_1"/>
    <property type="match status" value="1"/>
</dbReference>
<dbReference type="PROSITE" id="PS51098">
    <property type="entry name" value="PTS_EIIB_TYPE_1"/>
    <property type="match status" value="1"/>
</dbReference>
<dbReference type="InterPro" id="IPR011055">
    <property type="entry name" value="Dup_hybrid_motif"/>
</dbReference>
<dbReference type="Proteomes" id="UP000014243">
    <property type="component" value="Unassembled WGS sequence"/>
</dbReference>
<evidence type="ECO:0000313" key="22">
    <source>
        <dbReference type="Proteomes" id="UP000014243"/>
    </source>
</evidence>
<feature type="domain" description="PTS EIIA type-1" evidence="18">
    <location>
        <begin position="490"/>
        <end position="594"/>
    </location>
</feature>
<dbReference type="PROSITE" id="PS51103">
    <property type="entry name" value="PTS_EIIC_TYPE_1"/>
    <property type="match status" value="1"/>
</dbReference>
<evidence type="ECO:0000259" key="18">
    <source>
        <dbReference type="PROSITE" id="PS51093"/>
    </source>
</evidence>
<evidence type="ECO:0000256" key="2">
    <source>
        <dbReference type="ARBA" id="ARBA00022448"/>
    </source>
</evidence>
<evidence type="ECO:0000256" key="5">
    <source>
        <dbReference type="ARBA" id="ARBA00022679"/>
    </source>
</evidence>
<evidence type="ECO:0000256" key="16">
    <source>
        <dbReference type="PROSITE-ProRule" id="PRU00421"/>
    </source>
</evidence>
<proteinExistence type="predicted"/>
<feature type="transmembrane region" description="Helical" evidence="17">
    <location>
        <begin position="323"/>
        <end position="343"/>
    </location>
</feature>
<evidence type="ECO:0000256" key="4">
    <source>
        <dbReference type="ARBA" id="ARBA00022597"/>
    </source>
</evidence>
<accession>S2RTL3</accession>
<dbReference type="NCBIfam" id="TIGR00830">
    <property type="entry name" value="PTBA"/>
    <property type="match status" value="1"/>
</dbReference>
<dbReference type="GO" id="GO:0090589">
    <property type="term" value="F:protein-phosphocysteine-trehalose phosphotransferase system transporter activity"/>
    <property type="evidence" value="ECO:0007669"/>
    <property type="project" value="TreeGrafter"/>
</dbReference>
<feature type="transmembrane region" description="Helical" evidence="17">
    <location>
        <begin position="424"/>
        <end position="445"/>
    </location>
</feature>
<gene>
    <name evidence="21" type="ORF">Lpp126_10393</name>
</gene>
<feature type="transmembrane region" description="Helical" evidence="17">
    <location>
        <begin position="244"/>
        <end position="265"/>
    </location>
</feature>
<dbReference type="GO" id="GO:0008982">
    <property type="term" value="F:protein-N(PI)-phosphohistidine-sugar phosphotransferase activity"/>
    <property type="evidence" value="ECO:0007669"/>
    <property type="project" value="InterPro"/>
</dbReference>
<dbReference type="PANTHER" id="PTHR30175:SF1">
    <property type="entry name" value="PTS SYSTEM ARBUTIN-, CELLOBIOSE-, AND SALICIN-SPECIFIC EIIBC COMPONENT-RELATED"/>
    <property type="match status" value="1"/>
</dbReference>
<comment type="caution">
    <text evidence="21">The sequence shown here is derived from an EMBL/GenBank/DDBJ whole genome shotgun (WGS) entry which is preliminary data.</text>
</comment>
<dbReference type="Pfam" id="PF00358">
    <property type="entry name" value="PTS_EIIA_1"/>
    <property type="match status" value="1"/>
</dbReference>
<dbReference type="InterPro" id="IPR050558">
    <property type="entry name" value="PTS_Sugar-Specific_Components"/>
</dbReference>
<keyword evidence="5" id="KW-0808">Transferase</keyword>
<dbReference type="NCBIfam" id="TIGR01995">
    <property type="entry name" value="PTS-II-ABC-beta"/>
    <property type="match status" value="1"/>
</dbReference>
<dbReference type="InterPro" id="IPR013013">
    <property type="entry name" value="PTS_EIIC_1"/>
</dbReference>
<dbReference type="GO" id="GO:0016301">
    <property type="term" value="F:kinase activity"/>
    <property type="evidence" value="ECO:0007669"/>
    <property type="project" value="UniProtKB-KW"/>
</dbReference>
<dbReference type="EC" id="2.7.1.211" evidence="11"/>
<dbReference type="InterPro" id="IPR003352">
    <property type="entry name" value="PTS_EIIC"/>
</dbReference>
<feature type="transmembrane region" description="Helical" evidence="17">
    <location>
        <begin position="355"/>
        <end position="374"/>
    </location>
</feature>
<evidence type="ECO:0000256" key="10">
    <source>
        <dbReference type="ARBA" id="ARBA00023136"/>
    </source>
</evidence>
<feature type="domain" description="PTS EIIB type-1" evidence="19">
    <location>
        <begin position="4"/>
        <end position="86"/>
    </location>
</feature>
<evidence type="ECO:0000256" key="15">
    <source>
        <dbReference type="ARBA" id="ARBA00081008"/>
    </source>
</evidence>
<evidence type="ECO:0000256" key="6">
    <source>
        <dbReference type="ARBA" id="ARBA00022683"/>
    </source>
</evidence>
<dbReference type="PANTHER" id="PTHR30175">
    <property type="entry name" value="PHOSPHOTRANSFERASE SYSTEM TRANSPORT PROTEIN"/>
    <property type="match status" value="1"/>
</dbReference>
<evidence type="ECO:0000256" key="13">
    <source>
        <dbReference type="ARBA" id="ARBA00048931"/>
    </source>
</evidence>
<reference evidence="21 22" key="1">
    <citation type="journal article" date="2013" name="PLoS ONE">
        <title>Lactobacillus paracasei comparative genomics: towards species pan-genome definition and exploitation of diversity.</title>
        <authorList>
            <person name="Smokvina T."/>
            <person name="Wels M."/>
            <person name="Polka J."/>
            <person name="Chervaux C."/>
            <person name="Brisse S."/>
            <person name="Boekhorst J."/>
            <person name="van Hylckama Vlieg J.E."/>
            <person name="Siezen R.J."/>
        </authorList>
    </citation>
    <scope>NUCLEOTIDE SEQUENCE [LARGE SCALE GENOMIC DNA]</scope>
    <source>
        <strain evidence="21 22">Lpp126</strain>
    </source>
</reference>
<keyword evidence="10 17" id="KW-0472">Membrane</keyword>
<dbReference type="Pfam" id="PF02378">
    <property type="entry name" value="PTS_EIIC"/>
    <property type="match status" value="1"/>
</dbReference>
<feature type="transmembrane region" description="Helical" evidence="17">
    <location>
        <begin position="174"/>
        <end position="194"/>
    </location>
</feature>
<dbReference type="CDD" id="cd00212">
    <property type="entry name" value="PTS_IIB_glc"/>
    <property type="match status" value="1"/>
</dbReference>
<evidence type="ECO:0000256" key="11">
    <source>
        <dbReference type="ARBA" id="ARBA00044053"/>
    </source>
</evidence>
<dbReference type="AlphaFoldDB" id="S2RTL3"/>
<dbReference type="PROSITE" id="PS00371">
    <property type="entry name" value="PTS_EIIA_TYPE_1_HIS"/>
    <property type="match status" value="1"/>
</dbReference>
<keyword evidence="4" id="KW-0762">Sugar transport</keyword>
<keyword evidence="7 17" id="KW-0812">Transmembrane</keyword>
<evidence type="ECO:0000256" key="1">
    <source>
        <dbReference type="ARBA" id="ARBA00004651"/>
    </source>
</evidence>
<evidence type="ECO:0000256" key="14">
    <source>
        <dbReference type="ARBA" id="ARBA00074554"/>
    </source>
</evidence>
<dbReference type="InterPro" id="IPR011297">
    <property type="entry name" value="PTS_IIABC_b_glu"/>
</dbReference>
<dbReference type="SUPFAM" id="SSF51261">
    <property type="entry name" value="Duplicated hybrid motif"/>
    <property type="match status" value="1"/>
</dbReference>
<dbReference type="GO" id="GO:0015771">
    <property type="term" value="P:trehalose transport"/>
    <property type="evidence" value="ECO:0007669"/>
    <property type="project" value="TreeGrafter"/>
</dbReference>
<sequence length="619" mass="65440">MENQKLAEEILASVGGERNVNSLVHCATRLRFKLKRRDVVDKEKIADLPGVVKVMESGGQFQIVIGNTVSDVYQAFNSISHLVDDDQSVAEAVDENETVFGKFVDLVSGLFTPLLGAMAGAGILKGLLSIAVQLKWVVPNTSTHTILNAIADSLFYFLPIMLAITAARKFKANTFVAVTIAGTLVYPSIISLANPGVHADLFGIPLVMVKYTSTVIPIILAVYVASVIEKYLNKHLHESIKNFVTPMAVLITVVPLTLMVFGPFGVYVGNGLATVLTSIFKFSPILAGAAMATAWQILVIFGLHWGIVPVMINNLATTGRDPLKPSTAISVFAQAGATLGVMLKTKNKKFKALSASAAISALFGITEPAVYGVTLRLKRPFAIAVVSAALGGGIAGFSGSAGYASGPSSILMIPAFYSPTGSGFIGFLIAVIVAFSTALILTYLIGFEDLPVKAEQSSSAERVETSDQLKSATILSPVTGMIVPLAEINDKAFSSGTLGKGVAILPSKGEVLSPVNGTVTMVFSTGHAIGLTADDGTEILIHIGLDTVKLNGQYFEMAVVQGQKVKLGELLVKFDLEAIKAEAYDITTPIIFTSLASHEDMIENDQTQVSSGDRLVTLI</sequence>
<dbReference type="Gene3D" id="3.30.1360.60">
    <property type="entry name" value="Glucose permease domain IIB"/>
    <property type="match status" value="1"/>
</dbReference>
<comment type="function">
    <text evidence="12">The phosphoenolpyruvate-dependent sugar phosphotransferase system (sugar PTS), a major carbohydrate active transport system, catalyzes the phosphorylation of incoming sugar substrates concomitantly with their translocation across the cell membrane. This system is involved in sucrose transport.</text>
</comment>
<comment type="subcellular location">
    <subcellularLocation>
        <location evidence="1">Cell membrane</location>
        <topology evidence="1">Multi-pass membrane protein</topology>
    </subcellularLocation>
</comment>
<keyword evidence="2" id="KW-0813">Transport</keyword>
<dbReference type="FunFam" id="2.70.70.10:FF:000001">
    <property type="entry name" value="PTS system glucose-specific IIA component"/>
    <property type="match status" value="1"/>
</dbReference>
<feature type="transmembrane region" description="Helical" evidence="17">
    <location>
        <begin position="285"/>
        <end position="311"/>
    </location>
</feature>
<keyword evidence="3" id="KW-1003">Cell membrane</keyword>
<dbReference type="InterPro" id="IPR001127">
    <property type="entry name" value="PTS_EIIA_1_perm"/>
</dbReference>
<evidence type="ECO:0000256" key="9">
    <source>
        <dbReference type="ARBA" id="ARBA00022989"/>
    </source>
</evidence>
<dbReference type="InterPro" id="IPR036878">
    <property type="entry name" value="Glu_permease_IIB"/>
</dbReference>
<dbReference type="Pfam" id="PF00367">
    <property type="entry name" value="PTS_EIIB"/>
    <property type="match status" value="1"/>
</dbReference>
<dbReference type="InterPro" id="IPR018113">
    <property type="entry name" value="PTrfase_EIIB_Cys"/>
</dbReference>
<protein>
    <recommendedName>
        <fullName evidence="14">PTS system sucrose-specific EIIBCA component</fullName>
        <ecNumber evidence="11">2.7.1.211</ecNumber>
    </recommendedName>
    <alternativeName>
        <fullName evidence="15">EIIBCA-Scr</fullName>
    </alternativeName>
</protein>
<dbReference type="GO" id="GO:0009401">
    <property type="term" value="P:phosphoenolpyruvate-dependent sugar phosphotransferase system"/>
    <property type="evidence" value="ECO:0007669"/>
    <property type="project" value="UniProtKB-KW"/>
</dbReference>
<keyword evidence="9 17" id="KW-1133">Transmembrane helix</keyword>
<evidence type="ECO:0000313" key="21">
    <source>
        <dbReference type="EMBL" id="EPC74801.1"/>
    </source>
</evidence>
<evidence type="ECO:0000256" key="12">
    <source>
        <dbReference type="ARBA" id="ARBA00045139"/>
    </source>
</evidence>
<name>S2RTL3_LACPA</name>
<keyword evidence="8" id="KW-0418">Kinase</keyword>
<keyword evidence="6" id="KW-0598">Phosphotransferase system</keyword>
<comment type="catalytic activity">
    <reaction evidence="13">
        <text>N(pros)-phospho-L-histidyl-[protein](out) + sucrose = sucrose 6(G)-phosphate(in) + L-histidyl-[protein]</text>
        <dbReference type="Rhea" id="RHEA:49236"/>
        <dbReference type="Rhea" id="RHEA-COMP:9745"/>
        <dbReference type="Rhea" id="RHEA-COMP:9746"/>
        <dbReference type="ChEBI" id="CHEBI:17992"/>
        <dbReference type="ChEBI" id="CHEBI:29979"/>
        <dbReference type="ChEBI" id="CHEBI:64837"/>
        <dbReference type="ChEBI" id="CHEBI:91002"/>
        <dbReference type="EC" id="2.7.1.211"/>
    </reaction>
</comment>
<evidence type="ECO:0000259" key="20">
    <source>
        <dbReference type="PROSITE" id="PS51103"/>
    </source>
</evidence>
<feature type="active site" description="Phosphocysteine intermediate; for EIIB activity" evidence="16">
    <location>
        <position position="26"/>
    </location>
</feature>
<feature type="transmembrane region" description="Helical" evidence="17">
    <location>
        <begin position="381"/>
        <end position="404"/>
    </location>
</feature>